<reference evidence="2 3" key="1">
    <citation type="journal article" date="2018" name="Front. Microbiol.">
        <title>Genome Sequencing of Streptomyces atratus SCSIOZH16 and Activation Production of Nocardamine via Metabolic Engineering.</title>
        <authorList>
            <person name="Li Y."/>
            <person name="Zhang C."/>
            <person name="Liu C."/>
            <person name="Ju J."/>
            <person name="Ma J."/>
        </authorList>
    </citation>
    <scope>NUCLEOTIDE SEQUENCE [LARGE SCALE GENOMIC DNA]</scope>
    <source>
        <strain evidence="2 3">SCSIO_ZH16</strain>
    </source>
</reference>
<dbReference type="KEGG" id="sata:C5746_28215"/>
<sequence length="149" mass="15776">MTVIASALSHLLLSDGLSLSQWQQAATNVGGDLGGSGDTAFSAAVVNTMLAMPAVLWVGMRLLRERRVYLIVAVGTVGWFFTVGHYIDQLSDRPSTVMPLGPLALFIAVTVLSSVLLRPQERVNPGSLSSTSARPVEERVIGSVGREVA</sequence>
<keyword evidence="1" id="KW-1133">Transmembrane helix</keyword>
<proteinExistence type="predicted"/>
<evidence type="ECO:0000256" key="1">
    <source>
        <dbReference type="SAM" id="Phobius"/>
    </source>
</evidence>
<name>A0A2Z5JIV3_STRAR</name>
<keyword evidence="1" id="KW-0472">Membrane</keyword>
<evidence type="ECO:0000313" key="2">
    <source>
        <dbReference type="EMBL" id="AXE80182.1"/>
    </source>
</evidence>
<feature type="transmembrane region" description="Helical" evidence="1">
    <location>
        <begin position="68"/>
        <end position="87"/>
    </location>
</feature>
<evidence type="ECO:0000313" key="3">
    <source>
        <dbReference type="Proteomes" id="UP000252698"/>
    </source>
</evidence>
<organism evidence="2 3">
    <name type="scientific">Streptomyces atratus</name>
    <dbReference type="NCBI Taxonomy" id="1893"/>
    <lineage>
        <taxon>Bacteria</taxon>
        <taxon>Bacillati</taxon>
        <taxon>Actinomycetota</taxon>
        <taxon>Actinomycetes</taxon>
        <taxon>Kitasatosporales</taxon>
        <taxon>Streptomycetaceae</taxon>
        <taxon>Streptomyces</taxon>
    </lineage>
</organism>
<feature type="transmembrane region" description="Helical" evidence="1">
    <location>
        <begin position="41"/>
        <end position="59"/>
    </location>
</feature>
<dbReference type="AlphaFoldDB" id="A0A2Z5JIV3"/>
<keyword evidence="1" id="KW-0812">Transmembrane</keyword>
<dbReference type="Proteomes" id="UP000252698">
    <property type="component" value="Chromosome"/>
</dbReference>
<gene>
    <name evidence="2" type="ORF">C5746_28215</name>
</gene>
<feature type="transmembrane region" description="Helical" evidence="1">
    <location>
        <begin position="99"/>
        <end position="117"/>
    </location>
</feature>
<accession>A0A2Z5JIV3</accession>
<dbReference type="EMBL" id="CP027306">
    <property type="protein sequence ID" value="AXE80182.1"/>
    <property type="molecule type" value="Genomic_DNA"/>
</dbReference>
<protein>
    <submittedName>
        <fullName evidence="2">Uncharacterized protein</fullName>
    </submittedName>
</protein>